<organism evidence="1 2">
    <name type="scientific">Undibacterium arcticum</name>
    <dbReference type="NCBI Taxonomy" id="1762892"/>
    <lineage>
        <taxon>Bacteria</taxon>
        <taxon>Pseudomonadati</taxon>
        <taxon>Pseudomonadota</taxon>
        <taxon>Betaproteobacteria</taxon>
        <taxon>Burkholderiales</taxon>
        <taxon>Oxalobacteraceae</taxon>
        <taxon>Undibacterium</taxon>
    </lineage>
</organism>
<reference evidence="2" key="1">
    <citation type="journal article" date="2019" name="Int. J. Syst. Evol. Microbiol.">
        <title>The Global Catalogue of Microorganisms (GCM) 10K type strain sequencing project: providing services to taxonomists for standard genome sequencing and annotation.</title>
        <authorList>
            <consortium name="The Broad Institute Genomics Platform"/>
            <consortium name="The Broad Institute Genome Sequencing Center for Infectious Disease"/>
            <person name="Wu L."/>
            <person name="Ma J."/>
        </authorList>
    </citation>
    <scope>NUCLEOTIDE SEQUENCE [LARGE SCALE GENOMIC DNA]</scope>
    <source>
        <strain evidence="2">KCTC 42986</strain>
    </source>
</reference>
<keyword evidence="2" id="KW-1185">Reference proteome</keyword>
<evidence type="ECO:0000313" key="1">
    <source>
        <dbReference type="EMBL" id="MFC3107766.1"/>
    </source>
</evidence>
<dbReference type="RefSeq" id="WP_390322697.1">
    <property type="nucleotide sequence ID" value="NZ_JBHRTP010000019.1"/>
</dbReference>
<evidence type="ECO:0000313" key="2">
    <source>
        <dbReference type="Proteomes" id="UP001595530"/>
    </source>
</evidence>
<comment type="caution">
    <text evidence="1">The sequence shown here is derived from an EMBL/GenBank/DDBJ whole genome shotgun (WGS) entry which is preliminary data.</text>
</comment>
<accession>A0ABV7F0L5</accession>
<name>A0ABV7F0L5_9BURK</name>
<dbReference type="Proteomes" id="UP001595530">
    <property type="component" value="Unassembled WGS sequence"/>
</dbReference>
<dbReference type="EMBL" id="JBHRTP010000019">
    <property type="protein sequence ID" value="MFC3107766.1"/>
    <property type="molecule type" value="Genomic_DNA"/>
</dbReference>
<protein>
    <submittedName>
        <fullName evidence="1">Uncharacterized protein</fullName>
    </submittedName>
</protein>
<proteinExistence type="predicted"/>
<gene>
    <name evidence="1" type="ORF">ACFOFO_07295</name>
</gene>
<sequence>MDLSFSYEQAESIARENSLGEEAFEWHQVSRDVNGYKIHDAHLVEPI</sequence>